<dbReference type="AlphaFoldDB" id="N1WXF7"/>
<keyword evidence="2" id="KW-1185">Reference proteome</keyword>
<dbReference type="Proteomes" id="UP000012317">
    <property type="component" value="Unassembled WGS sequence"/>
</dbReference>
<evidence type="ECO:0000313" key="1">
    <source>
        <dbReference type="EMBL" id="EMY80533.1"/>
    </source>
</evidence>
<dbReference type="STRING" id="1189619.pgond44_11131"/>
<protein>
    <recommendedName>
        <fullName evidence="3">Universal stress protein</fullName>
    </recommendedName>
</protein>
<gene>
    <name evidence="1" type="ORF">pgond44_11131</name>
</gene>
<evidence type="ECO:0000313" key="2">
    <source>
        <dbReference type="Proteomes" id="UP000012317"/>
    </source>
</evidence>
<accession>N1WXF7</accession>
<organism evidence="1 2">
    <name type="scientific">Psychroflexus gondwanensis ACAM 44</name>
    <dbReference type="NCBI Taxonomy" id="1189619"/>
    <lineage>
        <taxon>Bacteria</taxon>
        <taxon>Pseudomonadati</taxon>
        <taxon>Bacteroidota</taxon>
        <taxon>Flavobacteriia</taxon>
        <taxon>Flavobacteriales</taxon>
        <taxon>Flavobacteriaceae</taxon>
        <taxon>Psychroflexus</taxon>
    </lineage>
</organism>
<dbReference type="EMBL" id="APLF01000011">
    <property type="protein sequence ID" value="EMY80533.1"/>
    <property type="molecule type" value="Genomic_DNA"/>
</dbReference>
<dbReference type="SUPFAM" id="SSF52402">
    <property type="entry name" value="Adenine nucleotide alpha hydrolases-like"/>
    <property type="match status" value="1"/>
</dbReference>
<proteinExistence type="predicted"/>
<sequence length="278" mass="32236">MKPWKMKNILIPLDFEFSNESAMDYAITLFEQEECHFYFSNSYTYNIEGLNALDLLQADDDWFEKPRYNSEMNLKAILKKYRGESNLKNHHFNTISKNTYLIEGLRKTIENLDIDLVVLLGKDQSKGNSDHTKRIVQNITECPVMIIPTSAHLQKPQKFVLASSFEVELLKSKLKNCYAWANTAGRSIKIVSLFSKDKMTQTQKVNQNKVYSQIQTFTKYPVSIQYSGASSSLKSFIKSHSDYIITIAERKSNFWTKYGLTQSWMKSLRHQSSLTSRT</sequence>
<evidence type="ECO:0008006" key="3">
    <source>
        <dbReference type="Google" id="ProtNLM"/>
    </source>
</evidence>
<dbReference type="eggNOG" id="COG0589">
    <property type="taxonomic scope" value="Bacteria"/>
</dbReference>
<dbReference type="Gene3D" id="3.40.50.12370">
    <property type="match status" value="1"/>
</dbReference>
<comment type="caution">
    <text evidence="1">The sequence shown here is derived from an EMBL/GenBank/DDBJ whole genome shotgun (WGS) entry which is preliminary data.</text>
</comment>
<reference evidence="1 2" key="1">
    <citation type="journal article" date="2014" name="Genome Biol. Evol.">
        <title>Extensive gene acquisition in the extremely psychrophilic bacterial species Psychroflexus torquis and the link to sea-ice ecosystem specialism.</title>
        <authorList>
            <person name="Feng S."/>
            <person name="Powell S.M."/>
            <person name="Wilson R."/>
            <person name="Bowman J.P."/>
        </authorList>
    </citation>
    <scope>NUCLEOTIDE SEQUENCE [LARGE SCALE GENOMIC DNA]</scope>
    <source>
        <strain evidence="1 2">ACAM 44</strain>
    </source>
</reference>
<name>N1WXF7_9FLAO</name>